<dbReference type="InterPro" id="IPR036390">
    <property type="entry name" value="WH_DNA-bd_sf"/>
</dbReference>
<organism evidence="1 2">
    <name type="scientific">Thalassolituus maritimus</name>
    <dbReference type="NCBI Taxonomy" id="484498"/>
    <lineage>
        <taxon>Bacteria</taxon>
        <taxon>Pseudomonadati</taxon>
        <taxon>Pseudomonadota</taxon>
        <taxon>Gammaproteobacteria</taxon>
        <taxon>Oceanospirillales</taxon>
        <taxon>Oceanospirillaceae</taxon>
        <taxon>Thalassolituus</taxon>
    </lineage>
</organism>
<dbReference type="EMBL" id="BAABWH010000006">
    <property type="protein sequence ID" value="GAA6146262.1"/>
    <property type="molecule type" value="Genomic_DNA"/>
</dbReference>
<gene>
    <name evidence="1" type="ORF">NBRC116585_23800</name>
</gene>
<accession>A0ABQ0A1K1</accession>
<keyword evidence="2" id="KW-1185">Reference proteome</keyword>
<dbReference type="Proteomes" id="UP001481413">
    <property type="component" value="Unassembled WGS sequence"/>
</dbReference>
<comment type="caution">
    <text evidence="1">The sequence shown here is derived from an EMBL/GenBank/DDBJ whole genome shotgun (WGS) entry which is preliminary data.</text>
</comment>
<protein>
    <submittedName>
        <fullName evidence="1">Uncharacterized protein</fullName>
    </submittedName>
</protein>
<reference evidence="1 2" key="1">
    <citation type="submission" date="2024-04" db="EMBL/GenBank/DDBJ databases">
        <title>Draft genome sequence of Thalassolituus maritimus NBRC 116585.</title>
        <authorList>
            <person name="Miyakawa T."/>
            <person name="Kusuya Y."/>
            <person name="Miura T."/>
        </authorList>
    </citation>
    <scope>NUCLEOTIDE SEQUENCE [LARGE SCALE GENOMIC DNA]</scope>
    <source>
        <strain evidence="1 2">5NW40-0001</strain>
    </source>
</reference>
<evidence type="ECO:0000313" key="1">
    <source>
        <dbReference type="EMBL" id="GAA6146262.1"/>
    </source>
</evidence>
<dbReference type="SUPFAM" id="SSF46785">
    <property type="entry name" value="Winged helix' DNA-binding domain"/>
    <property type="match status" value="1"/>
</dbReference>
<evidence type="ECO:0000313" key="2">
    <source>
        <dbReference type="Proteomes" id="UP001481413"/>
    </source>
</evidence>
<proteinExistence type="predicted"/>
<name>A0ABQ0A1K1_9GAMM</name>
<sequence>MDKGTRITIDQLSEALGWSPSKTRQGIRLLLAKNLITEDQFDNYRKGRPAKVYGLVENLTRFSDYYAKASALLCPLGSGAGLHSSVDELLLTAVVLNCNPGTTSSVFDSHTLLGLGLKDLDVNFVLELLVGKGWLRLLADSHVDMGLDGAQQMYQVDVKRLVASGAKKILRVDAPVLNFFCPGVWKLKLNDNGGCRPDHISHAALISQMFIVLFNEGYRSVSQFATGFEKYRSVSFRTNETWFQTDSRGTSFSEIVTQKTDPVEEHMEWRTFSEEASVQFGQYCIALEKVGASRVYVAQPDGVGANVIVFS</sequence>